<organism evidence="1">
    <name type="scientific">marine metagenome</name>
    <dbReference type="NCBI Taxonomy" id="408172"/>
    <lineage>
        <taxon>unclassified sequences</taxon>
        <taxon>metagenomes</taxon>
        <taxon>ecological metagenomes</taxon>
    </lineage>
</organism>
<dbReference type="EMBL" id="UINC01003005">
    <property type="protein sequence ID" value="SVA02433.1"/>
    <property type="molecule type" value="Genomic_DNA"/>
</dbReference>
<accession>A0A381SMB7</accession>
<evidence type="ECO:0000313" key="1">
    <source>
        <dbReference type="EMBL" id="SVA02433.1"/>
    </source>
</evidence>
<evidence type="ECO:0008006" key="2">
    <source>
        <dbReference type="Google" id="ProtNLM"/>
    </source>
</evidence>
<dbReference type="AlphaFoldDB" id="A0A381SMB7"/>
<feature type="non-terminal residue" evidence="1">
    <location>
        <position position="1"/>
    </location>
</feature>
<sequence length="43" mass="4934">VPAGTYEVVCWQEKFKKRAIVDKITVGDGAFTKNFTFTRPKKK</sequence>
<proteinExistence type="predicted"/>
<protein>
    <recommendedName>
        <fullName evidence="2">Rhamnogalacturonan lyase domain-containing protein</fullName>
    </recommendedName>
</protein>
<reference evidence="1" key="1">
    <citation type="submission" date="2018-05" db="EMBL/GenBank/DDBJ databases">
        <authorList>
            <person name="Lanie J.A."/>
            <person name="Ng W.-L."/>
            <person name="Kazmierczak K.M."/>
            <person name="Andrzejewski T.M."/>
            <person name="Davidsen T.M."/>
            <person name="Wayne K.J."/>
            <person name="Tettelin H."/>
            <person name="Glass J.I."/>
            <person name="Rusch D."/>
            <person name="Podicherti R."/>
            <person name="Tsui H.-C.T."/>
            <person name="Winkler M.E."/>
        </authorList>
    </citation>
    <scope>NUCLEOTIDE SEQUENCE</scope>
</reference>
<gene>
    <name evidence="1" type="ORF">METZ01_LOCUS55287</name>
</gene>
<name>A0A381SMB7_9ZZZZ</name>